<dbReference type="InterPro" id="IPR046233">
    <property type="entry name" value="DUF6266"/>
</dbReference>
<dbReference type="RefSeq" id="WP_073100580.1">
    <property type="nucleotide sequence ID" value="NZ_QOVL01000022.1"/>
</dbReference>
<evidence type="ECO:0000313" key="2">
    <source>
        <dbReference type="Proteomes" id="UP000290608"/>
    </source>
</evidence>
<dbReference type="STRING" id="1122159.SAMN02745246_03613"/>
<dbReference type="AlphaFoldDB" id="A0A4Q0PET7"/>
<comment type="caution">
    <text evidence="1">The sequence shown here is derived from an EMBL/GenBank/DDBJ whole genome shotgun (WGS) entry which is preliminary data.</text>
</comment>
<dbReference type="Pfam" id="PF19781">
    <property type="entry name" value="DUF6266"/>
    <property type="match status" value="1"/>
</dbReference>
<dbReference type="Proteomes" id="UP000290608">
    <property type="component" value="Unassembled WGS sequence"/>
</dbReference>
<organism evidence="1 2">
    <name type="scientific">Leeuwenhoekiella marinoflava</name>
    <dbReference type="NCBI Taxonomy" id="988"/>
    <lineage>
        <taxon>Bacteria</taxon>
        <taxon>Pseudomonadati</taxon>
        <taxon>Bacteroidota</taxon>
        <taxon>Flavobacteriia</taxon>
        <taxon>Flavobacteriales</taxon>
        <taxon>Flavobacteriaceae</taxon>
        <taxon>Leeuwenhoekiella</taxon>
    </lineage>
</organism>
<reference evidence="1 2" key="1">
    <citation type="submission" date="2018-07" db="EMBL/GenBank/DDBJ databases">
        <title>Leeuwenhoekiella genomics.</title>
        <authorList>
            <person name="Tahon G."/>
            <person name="Willems A."/>
        </authorList>
    </citation>
    <scope>NUCLEOTIDE SEQUENCE [LARGE SCALE GENOMIC DNA]</scope>
    <source>
        <strain evidence="1 2">LMG 1345</strain>
    </source>
</reference>
<evidence type="ECO:0000313" key="1">
    <source>
        <dbReference type="EMBL" id="RXG25440.1"/>
    </source>
</evidence>
<dbReference type="EMBL" id="QOVL01000022">
    <property type="protein sequence ID" value="RXG25440.1"/>
    <property type="molecule type" value="Genomic_DNA"/>
</dbReference>
<name>A0A4Q0PET7_9FLAO</name>
<protein>
    <submittedName>
        <fullName evidence="1">Uncharacterized protein</fullName>
    </submittedName>
</protein>
<proteinExistence type="predicted"/>
<accession>A0A4Q0PET7</accession>
<sequence length="212" mass="23553">MGMMLTNNGMLTGLVGSVVFVKGKNGEAIVRSKPVYKKKKLTPKRQQSCDRFTLGGDFIKPMYPFLKDSFTNFLGKRNACDAVRSYSLTHAVKLEQGVPVIAYEKVLISTGNIRSYQALNQQLVTNGLYLQWDPDTHQAFAEPDDVLSVVVYVPVLEDYLFFKACALRVSGAITLELPAECSQAGFHAWATFANATQDEYAFSTYLGHFEAI</sequence>
<gene>
    <name evidence="1" type="ORF">DSL99_3473</name>
</gene>